<dbReference type="RefSeq" id="WP_008616066.1">
    <property type="nucleotide sequence ID" value="NZ_JH651380.1"/>
</dbReference>
<dbReference type="HOGENOM" id="CLU_096411_8_0_10"/>
<dbReference type="OrthoDB" id="3034992at2"/>
<dbReference type="STRING" id="926559.JoomaDRAFT_0232"/>
<name>I3C0Z6_9FLAO</name>
<dbReference type="EMBL" id="JH651380">
    <property type="protein sequence ID" value="EIJ37289.1"/>
    <property type="molecule type" value="Genomic_DNA"/>
</dbReference>
<keyword evidence="2" id="KW-1185">Reference proteome</keyword>
<dbReference type="NCBIfam" id="NF041418">
    <property type="entry name" value="MbpA"/>
    <property type="match status" value="1"/>
</dbReference>
<gene>
    <name evidence="1" type="ORF">JoomaDRAFT_0232</name>
</gene>
<organism evidence="1 2">
    <name type="scientific">Galbibacter orientalis DSM 19592</name>
    <dbReference type="NCBI Taxonomy" id="926559"/>
    <lineage>
        <taxon>Bacteria</taxon>
        <taxon>Pseudomonadati</taxon>
        <taxon>Bacteroidota</taxon>
        <taxon>Flavobacteriia</taxon>
        <taxon>Flavobacteriales</taxon>
        <taxon>Flavobacteriaceae</taxon>
        <taxon>Galbibacter</taxon>
    </lineage>
</organism>
<dbReference type="InterPro" id="IPR049793">
    <property type="entry name" value="MbpA-like"/>
</dbReference>
<protein>
    <recommendedName>
        <fullName evidence="3">Mobilization protein</fullName>
    </recommendedName>
</protein>
<proteinExistence type="predicted"/>
<dbReference type="AlphaFoldDB" id="I3C0Z6"/>
<reference evidence="1 2" key="1">
    <citation type="submission" date="2012-02" db="EMBL/GenBank/DDBJ databases">
        <title>Improved High-Quality Draft genome of Joostella marina DSM 19592.</title>
        <authorList>
            <consortium name="US DOE Joint Genome Institute (JGI-PGF)"/>
            <person name="Lucas S."/>
            <person name="Copeland A."/>
            <person name="Lapidus A."/>
            <person name="Bruce D."/>
            <person name="Goodwin L."/>
            <person name="Pitluck S."/>
            <person name="Peters L."/>
            <person name="Chertkov O."/>
            <person name="Ovchinnikova G."/>
            <person name="Kyrpides N."/>
            <person name="Mavromatis K."/>
            <person name="Detter J.C."/>
            <person name="Han C."/>
            <person name="Land M."/>
            <person name="Hauser L."/>
            <person name="Markowitz V."/>
            <person name="Cheng J.-F."/>
            <person name="Hugenholtz P."/>
            <person name="Woyke T."/>
            <person name="Wu D."/>
            <person name="Tindall B."/>
            <person name="Brambilla E."/>
            <person name="Klenk H.-P."/>
            <person name="Eisen J.A."/>
        </authorList>
    </citation>
    <scope>NUCLEOTIDE SEQUENCE [LARGE SCALE GENOMIC DNA]</scope>
    <source>
        <strain evidence="1 2">DSM 19592</strain>
    </source>
</reference>
<dbReference type="Pfam" id="PF21983">
    <property type="entry name" value="NikA-like"/>
    <property type="match status" value="1"/>
</dbReference>
<dbReference type="Proteomes" id="UP000004690">
    <property type="component" value="Unassembled WGS sequence"/>
</dbReference>
<dbReference type="eggNOG" id="ENOG5032U8R">
    <property type="taxonomic scope" value="Bacteria"/>
</dbReference>
<evidence type="ECO:0000313" key="1">
    <source>
        <dbReference type="EMBL" id="EIJ37289.1"/>
    </source>
</evidence>
<evidence type="ECO:0008006" key="3">
    <source>
        <dbReference type="Google" id="ProtNLM"/>
    </source>
</evidence>
<dbReference type="InterPro" id="IPR053842">
    <property type="entry name" value="NikA-like"/>
</dbReference>
<accession>I3C0Z6</accession>
<evidence type="ECO:0000313" key="2">
    <source>
        <dbReference type="Proteomes" id="UP000004690"/>
    </source>
</evidence>
<sequence>MAKAKVKIKATYVKFRCTRFEKRLLQVKAKRANLSLSSYCRMTALDDKIIERFTEEQIEVYKTLIQYHHHFKRIGNMFKKRNPKLTDEVYQLAEEIKNHLQNFKK</sequence>